<dbReference type="STRING" id="497964.CfE428DRAFT_0245"/>
<evidence type="ECO:0000313" key="4">
    <source>
        <dbReference type="Proteomes" id="UP000005824"/>
    </source>
</evidence>
<name>B4CU82_9BACT</name>
<dbReference type="Gene3D" id="2.160.20.10">
    <property type="entry name" value="Single-stranded right-handed beta-helix, Pectin lyase-like"/>
    <property type="match status" value="2"/>
</dbReference>
<feature type="signal peptide" evidence="1">
    <location>
        <begin position="1"/>
        <end position="27"/>
    </location>
</feature>
<dbReference type="eggNOG" id="COG5434">
    <property type="taxonomic scope" value="Bacteria"/>
</dbReference>
<evidence type="ECO:0000313" key="3">
    <source>
        <dbReference type="EMBL" id="EDY22120.1"/>
    </source>
</evidence>
<keyword evidence="4" id="KW-1185">Reference proteome</keyword>
<keyword evidence="1" id="KW-0732">Signal</keyword>
<dbReference type="EMBL" id="ABVL01000001">
    <property type="protein sequence ID" value="EDY22120.1"/>
    <property type="molecule type" value="Genomic_DNA"/>
</dbReference>
<dbReference type="InterPro" id="IPR011050">
    <property type="entry name" value="Pectin_lyase_fold/virulence"/>
</dbReference>
<dbReference type="Gene3D" id="2.60.120.200">
    <property type="match status" value="1"/>
</dbReference>
<feature type="domain" description="Rhamnogalacturonase A/B/Epimerase-like pectate lyase" evidence="2">
    <location>
        <begin position="64"/>
        <end position="276"/>
    </location>
</feature>
<reference evidence="3 4" key="1">
    <citation type="journal article" date="2011" name="J. Bacteriol.">
        <title>Genome sequence of Chthoniobacter flavus Ellin428, an aerobic heterotrophic soil bacterium.</title>
        <authorList>
            <person name="Kant R."/>
            <person name="van Passel M.W."/>
            <person name="Palva A."/>
            <person name="Lucas S."/>
            <person name="Lapidus A."/>
            <person name="Glavina Del Rio T."/>
            <person name="Dalin E."/>
            <person name="Tice H."/>
            <person name="Bruce D."/>
            <person name="Goodwin L."/>
            <person name="Pitluck S."/>
            <person name="Larimer F.W."/>
            <person name="Land M.L."/>
            <person name="Hauser L."/>
            <person name="Sangwan P."/>
            <person name="de Vos W.M."/>
            <person name="Janssen P.H."/>
            <person name="Smidt H."/>
        </authorList>
    </citation>
    <scope>NUCLEOTIDE SEQUENCE [LARGE SCALE GENOMIC DNA]</scope>
    <source>
        <strain evidence="3 4">Ellin428</strain>
    </source>
</reference>
<accession>B4CU82</accession>
<proteinExistence type="predicted"/>
<organism evidence="3 4">
    <name type="scientific">Chthoniobacter flavus Ellin428</name>
    <dbReference type="NCBI Taxonomy" id="497964"/>
    <lineage>
        <taxon>Bacteria</taxon>
        <taxon>Pseudomonadati</taxon>
        <taxon>Verrucomicrobiota</taxon>
        <taxon>Spartobacteria</taxon>
        <taxon>Chthoniobacterales</taxon>
        <taxon>Chthoniobacteraceae</taxon>
        <taxon>Chthoniobacter</taxon>
    </lineage>
</organism>
<feature type="domain" description="Rhamnogalacturonase A/B/Epimerase-like pectate lyase" evidence="2">
    <location>
        <begin position="390"/>
        <end position="499"/>
    </location>
</feature>
<feature type="chain" id="PRO_5002800171" description="Rhamnogalacturonase A/B/Epimerase-like pectate lyase domain-containing protein" evidence="1">
    <location>
        <begin position="28"/>
        <end position="842"/>
    </location>
</feature>
<dbReference type="RefSeq" id="WP_006977572.1">
    <property type="nucleotide sequence ID" value="NZ_ABVL01000001.1"/>
</dbReference>
<comment type="caution">
    <text evidence="3">The sequence shown here is derived from an EMBL/GenBank/DDBJ whole genome shotgun (WGS) entry which is preliminary data.</text>
</comment>
<gene>
    <name evidence="3" type="ORF">CfE428DRAFT_0245</name>
</gene>
<sequence precursor="true">MKHRLPVIALPILAALLLGTHPLPCGAAGDRQIDTNVVYPAAALVQNGGRIINLRTPPSGITAATGNGTTDDTAAFQSAFNFIKNQYLASASNSYIIYIPNGTYRLTQSIIYTGAVVSGLDINHVRFVGQSRAGATLKLDNNLAAFQSKTSPTPVLCYQHPSTTFNNIATSNLCENLTVNTGSGNPGAAGIHFQGANSARMSNVTITSADGAGCYGIWFKTGSVQAYLKDITINGFDDAVYSLPGAENDSAFEHLTCTNQNVAAISIVGGGVAVRDLLSNQSAHHVPAVSFSNAAGSCVLLDSQLNGGSSTSPAVAITGTQQDLFARNVQVSGYTVAIKNQTVNAVTGPFISEYCAYPPTTLFTGQDTHSFALPVEDTPIVPWETNLTNWVNVNDYGANGSDSVDDSTAIQAAFNAAGTGGKTVVYFPGKNYILSKTITIPASVQRVDFMFCSITGGAFSVNAASSNPVILVGKSGYTSISINAARTVVAELNSGNVINQQSAPITTFIESCTNMGAGTSFCTAGQQIWARSINDESPSSADEVTNGGMLWVLGYKTENKPASSILATGGGMAEILGGYANVTTSPGSTPMISNTNSSVCYTGFTNMSGTFTVPISETSGTTTVTTSNTQFPARGGTYASNFFIPLYVGGPRPSGPLGIFSTNEDIGSVAADGAAICYTSGTYFVDGSGSDIWNTADTFQFVDTSWNGNGTLVALVNSVDNTNAWAKAGLMFRDSHNANGMFVDILVTPGQGIAMQQRTSVGGSASQVAVAGTLRAPYWVKLQRTGTTTVVGSYSADGVTWTQLGTATVNLPTAVCAGLCVTAHNNNGTLCRTIMSNVTLTP</sequence>
<dbReference type="AlphaFoldDB" id="B4CU82"/>
<dbReference type="eggNOG" id="COG3506">
    <property type="taxonomic scope" value="Bacteria"/>
</dbReference>
<dbReference type="Pfam" id="PF12708">
    <property type="entry name" value="Pect-lyase_RHGA_epim"/>
    <property type="match status" value="2"/>
</dbReference>
<dbReference type="Proteomes" id="UP000005824">
    <property type="component" value="Unassembled WGS sequence"/>
</dbReference>
<protein>
    <recommendedName>
        <fullName evidence="2">Rhamnogalacturonase A/B/Epimerase-like pectate lyase domain-containing protein</fullName>
    </recommendedName>
</protein>
<dbReference type="SUPFAM" id="SSF51126">
    <property type="entry name" value="Pectin lyase-like"/>
    <property type="match status" value="2"/>
</dbReference>
<dbReference type="InterPro" id="IPR024535">
    <property type="entry name" value="RHGA/B-epi-like_pectate_lyase"/>
</dbReference>
<evidence type="ECO:0000259" key="2">
    <source>
        <dbReference type="Pfam" id="PF12708"/>
    </source>
</evidence>
<dbReference type="InParanoid" id="B4CU82"/>
<dbReference type="InterPro" id="IPR012334">
    <property type="entry name" value="Pectin_lyas_fold"/>
</dbReference>
<evidence type="ECO:0000256" key="1">
    <source>
        <dbReference type="SAM" id="SignalP"/>
    </source>
</evidence>